<dbReference type="Gene3D" id="1.20.5.650">
    <property type="entry name" value="Single helix bin"/>
    <property type="match status" value="1"/>
</dbReference>
<evidence type="ECO:0000259" key="9">
    <source>
        <dbReference type="SMART" id="SM00385"/>
    </source>
</evidence>
<comment type="subcellular location">
    <subcellularLocation>
        <location evidence="1">Nucleus</location>
    </subcellularLocation>
</comment>
<evidence type="ECO:0000256" key="2">
    <source>
        <dbReference type="ARBA" id="ARBA00010857"/>
    </source>
</evidence>
<comment type="similarity">
    <text evidence="2">Belongs to the TFIIB family.</text>
</comment>
<keyword evidence="5" id="KW-0862">Zinc</keyword>
<evidence type="ECO:0000256" key="8">
    <source>
        <dbReference type="ARBA" id="ARBA00023242"/>
    </source>
</evidence>
<dbReference type="EMBL" id="OU893333">
    <property type="protein sequence ID" value="CAG9789053.1"/>
    <property type="molecule type" value="Genomic_DNA"/>
</dbReference>
<feature type="domain" description="Cyclin-like" evidence="9">
    <location>
        <begin position="20"/>
        <end position="104"/>
    </location>
</feature>
<keyword evidence="7" id="KW-0804">Transcription</keyword>
<dbReference type="Proteomes" id="UP001153714">
    <property type="component" value="Chromosome 2"/>
</dbReference>
<accession>A0A9N9R331</accession>
<dbReference type="GO" id="GO:0001006">
    <property type="term" value="F:RNA polymerase III type 3 promoter sequence-specific DNA binding"/>
    <property type="evidence" value="ECO:0007669"/>
    <property type="project" value="TreeGrafter"/>
</dbReference>
<proteinExistence type="inferred from homology"/>
<dbReference type="GO" id="GO:0000995">
    <property type="term" value="F:RNA polymerase III general transcription initiation factor activity"/>
    <property type="evidence" value="ECO:0007669"/>
    <property type="project" value="TreeGrafter"/>
</dbReference>
<dbReference type="GO" id="GO:0000126">
    <property type="term" value="C:transcription factor TFIIIB complex"/>
    <property type="evidence" value="ECO:0007669"/>
    <property type="project" value="TreeGrafter"/>
</dbReference>
<keyword evidence="3" id="KW-0479">Metal-binding</keyword>
<evidence type="ECO:0000256" key="3">
    <source>
        <dbReference type="ARBA" id="ARBA00022723"/>
    </source>
</evidence>
<evidence type="ECO:0000256" key="5">
    <source>
        <dbReference type="ARBA" id="ARBA00022833"/>
    </source>
</evidence>
<dbReference type="InterPro" id="IPR036915">
    <property type="entry name" value="Cyclin-like_sf"/>
</dbReference>
<dbReference type="SUPFAM" id="SSF47954">
    <property type="entry name" value="Cyclin-like"/>
    <property type="match status" value="1"/>
</dbReference>
<evidence type="ECO:0000256" key="6">
    <source>
        <dbReference type="ARBA" id="ARBA00023015"/>
    </source>
</evidence>
<dbReference type="FunFam" id="1.10.472.10:FF:000002">
    <property type="entry name" value="Transcription factor IIIB 90 kDa subunit"/>
    <property type="match status" value="1"/>
</dbReference>
<dbReference type="Gene3D" id="1.10.472.10">
    <property type="entry name" value="Cyclin-like"/>
    <property type="match status" value="1"/>
</dbReference>
<keyword evidence="8" id="KW-0539">Nucleus</keyword>
<dbReference type="Pfam" id="PF00382">
    <property type="entry name" value="TFIIB"/>
    <property type="match status" value="1"/>
</dbReference>
<sequence>MLYRSAVTNWVVHTLSYHGPSVSIYHRQLQFEDKQHEVSMTALRLVQRMKRDSIHSGRRPSGICGAALLIAARLHNFSRTPGDVVRIVKVHESTIRKRLLEFGETPSSALTLDEFMTVDLEEEQDPPAFRAARKRDKERLQKLMEEEDGEKELTDLQKEIDAQLEKDNSRRKKVGTAASTVIAKICTSEKSTDELEGQSEEMEASRFAAEDTLALLGEIASETHEQPQHVHKQNIEKGLGPELAVLGLGVGTSSSAGGGGSGTGKWCKDLGSEELWLTPPEEEYISTLIMSEEEAKHKTILWNKINARFLHEQTRGVAC</sequence>
<protein>
    <recommendedName>
        <fullName evidence="9">Cyclin-like domain-containing protein</fullName>
    </recommendedName>
</protein>
<dbReference type="GO" id="GO:0017025">
    <property type="term" value="F:TBP-class protein binding"/>
    <property type="evidence" value="ECO:0007669"/>
    <property type="project" value="InterPro"/>
</dbReference>
<evidence type="ECO:0000256" key="4">
    <source>
        <dbReference type="ARBA" id="ARBA00022771"/>
    </source>
</evidence>
<dbReference type="GO" id="GO:0070897">
    <property type="term" value="P:transcription preinitiation complex assembly"/>
    <property type="evidence" value="ECO:0007669"/>
    <property type="project" value="InterPro"/>
</dbReference>
<organism evidence="10 11">
    <name type="scientific">Diatraea saccharalis</name>
    <name type="common">sugarcane borer</name>
    <dbReference type="NCBI Taxonomy" id="40085"/>
    <lineage>
        <taxon>Eukaryota</taxon>
        <taxon>Metazoa</taxon>
        <taxon>Ecdysozoa</taxon>
        <taxon>Arthropoda</taxon>
        <taxon>Hexapoda</taxon>
        <taxon>Insecta</taxon>
        <taxon>Pterygota</taxon>
        <taxon>Neoptera</taxon>
        <taxon>Endopterygota</taxon>
        <taxon>Lepidoptera</taxon>
        <taxon>Glossata</taxon>
        <taxon>Ditrysia</taxon>
        <taxon>Pyraloidea</taxon>
        <taxon>Crambidae</taxon>
        <taxon>Crambinae</taxon>
        <taxon>Diatraea</taxon>
    </lineage>
</organism>
<dbReference type="OrthoDB" id="511529at2759"/>
<dbReference type="PANTHER" id="PTHR11618:SF4">
    <property type="entry name" value="TRANSCRIPTION FACTOR IIIB 90 KDA SUBUNIT"/>
    <property type="match status" value="1"/>
</dbReference>
<dbReference type="PANTHER" id="PTHR11618">
    <property type="entry name" value="TRANSCRIPTION INITIATION FACTOR IIB-RELATED"/>
    <property type="match status" value="1"/>
</dbReference>
<gene>
    <name evidence="10" type="ORF">DIATSA_LOCUS6816</name>
</gene>
<dbReference type="CDD" id="cd20554">
    <property type="entry name" value="CYCLIN_TFIIIB90_rpt2"/>
    <property type="match status" value="1"/>
</dbReference>
<evidence type="ECO:0000313" key="10">
    <source>
        <dbReference type="EMBL" id="CAG9789053.1"/>
    </source>
</evidence>
<reference evidence="10" key="2">
    <citation type="submission" date="2022-10" db="EMBL/GenBank/DDBJ databases">
        <authorList>
            <consortium name="ENA_rothamsted_submissions"/>
            <consortium name="culmorum"/>
            <person name="King R."/>
        </authorList>
    </citation>
    <scope>NUCLEOTIDE SEQUENCE</scope>
</reference>
<evidence type="ECO:0000256" key="7">
    <source>
        <dbReference type="ARBA" id="ARBA00023163"/>
    </source>
</evidence>
<keyword evidence="6" id="KW-0805">Transcription regulation</keyword>
<evidence type="ECO:0000313" key="11">
    <source>
        <dbReference type="Proteomes" id="UP001153714"/>
    </source>
</evidence>
<dbReference type="SMART" id="SM00385">
    <property type="entry name" value="CYCLIN"/>
    <property type="match status" value="1"/>
</dbReference>
<keyword evidence="4" id="KW-0863">Zinc-finger</keyword>
<dbReference type="GO" id="GO:0097550">
    <property type="term" value="C:transcription preinitiation complex"/>
    <property type="evidence" value="ECO:0007669"/>
    <property type="project" value="TreeGrafter"/>
</dbReference>
<keyword evidence="11" id="KW-1185">Reference proteome</keyword>
<dbReference type="AlphaFoldDB" id="A0A9N9R331"/>
<reference evidence="10" key="1">
    <citation type="submission" date="2021-12" db="EMBL/GenBank/DDBJ databases">
        <authorList>
            <person name="King R."/>
        </authorList>
    </citation>
    <scope>NUCLEOTIDE SEQUENCE</scope>
</reference>
<dbReference type="GO" id="GO:0008270">
    <property type="term" value="F:zinc ion binding"/>
    <property type="evidence" value="ECO:0007669"/>
    <property type="project" value="UniProtKB-KW"/>
</dbReference>
<dbReference type="InterPro" id="IPR013763">
    <property type="entry name" value="Cyclin-like_dom"/>
</dbReference>
<name>A0A9N9R331_9NEOP</name>
<evidence type="ECO:0000256" key="1">
    <source>
        <dbReference type="ARBA" id="ARBA00004123"/>
    </source>
</evidence>
<dbReference type="InterPro" id="IPR000812">
    <property type="entry name" value="TFIIB"/>
</dbReference>
<dbReference type="InterPro" id="IPR013150">
    <property type="entry name" value="TFIIB_cyclin"/>
</dbReference>
<dbReference type="GO" id="GO:0005634">
    <property type="term" value="C:nucleus"/>
    <property type="evidence" value="ECO:0007669"/>
    <property type="project" value="UniProtKB-SubCell"/>
</dbReference>